<keyword evidence="2" id="KW-1185">Reference proteome</keyword>
<dbReference type="AlphaFoldDB" id="A0A8X6Q0X8"/>
<evidence type="ECO:0000313" key="1">
    <source>
        <dbReference type="EMBL" id="GFT91071.1"/>
    </source>
</evidence>
<sequence>MKSRNNFLHFCLYCGIQSNNEYKNPYAWGQKNLVTRMEGGGTGVDFGGSGKGDGAGDEVVLPLMMVLSSSHCRRNLLSKIKGNFGRPFFETTRALFLIDEIFTFPCPPLSLGRKEKKRF</sequence>
<comment type="caution">
    <text evidence="1">The sequence shown here is derived from an EMBL/GenBank/DDBJ whole genome shotgun (WGS) entry which is preliminary data.</text>
</comment>
<evidence type="ECO:0000313" key="2">
    <source>
        <dbReference type="Proteomes" id="UP000887013"/>
    </source>
</evidence>
<accession>A0A8X6Q0X8</accession>
<organism evidence="1 2">
    <name type="scientific">Nephila pilipes</name>
    <name type="common">Giant wood spider</name>
    <name type="synonym">Nephila maculata</name>
    <dbReference type="NCBI Taxonomy" id="299642"/>
    <lineage>
        <taxon>Eukaryota</taxon>
        <taxon>Metazoa</taxon>
        <taxon>Ecdysozoa</taxon>
        <taxon>Arthropoda</taxon>
        <taxon>Chelicerata</taxon>
        <taxon>Arachnida</taxon>
        <taxon>Araneae</taxon>
        <taxon>Araneomorphae</taxon>
        <taxon>Entelegynae</taxon>
        <taxon>Araneoidea</taxon>
        <taxon>Nephilidae</taxon>
        <taxon>Nephila</taxon>
    </lineage>
</organism>
<proteinExistence type="predicted"/>
<dbReference type="Proteomes" id="UP000887013">
    <property type="component" value="Unassembled WGS sequence"/>
</dbReference>
<gene>
    <name evidence="1" type="ORF">NPIL_3541</name>
</gene>
<dbReference type="EMBL" id="BMAW01025130">
    <property type="protein sequence ID" value="GFT91071.1"/>
    <property type="molecule type" value="Genomic_DNA"/>
</dbReference>
<reference evidence="1" key="1">
    <citation type="submission" date="2020-08" db="EMBL/GenBank/DDBJ databases">
        <title>Multicomponent nature underlies the extraordinary mechanical properties of spider dragline silk.</title>
        <authorList>
            <person name="Kono N."/>
            <person name="Nakamura H."/>
            <person name="Mori M."/>
            <person name="Yoshida Y."/>
            <person name="Ohtoshi R."/>
            <person name="Malay A.D."/>
            <person name="Moran D.A.P."/>
            <person name="Tomita M."/>
            <person name="Numata K."/>
            <person name="Arakawa K."/>
        </authorList>
    </citation>
    <scope>NUCLEOTIDE SEQUENCE</scope>
</reference>
<protein>
    <submittedName>
        <fullName evidence="1">Uncharacterized protein</fullName>
    </submittedName>
</protein>
<name>A0A8X6Q0X8_NEPPI</name>